<proteinExistence type="predicted"/>
<dbReference type="EMBL" id="JDVG02000055">
    <property type="protein sequence ID" value="KFB74354.1"/>
    <property type="molecule type" value="Genomic_DNA"/>
</dbReference>
<gene>
    <name evidence="1" type="ORF">AW09_000361</name>
</gene>
<protein>
    <recommendedName>
        <fullName evidence="3">ANTAR domain-containing protein</fullName>
    </recommendedName>
</protein>
<organism evidence="1 2">
    <name type="scientific">Candidatus Accumulibacter phosphatis</name>
    <dbReference type="NCBI Taxonomy" id="327160"/>
    <lineage>
        <taxon>Bacteria</taxon>
        <taxon>Pseudomonadati</taxon>
        <taxon>Pseudomonadota</taxon>
        <taxon>Betaproteobacteria</taxon>
        <taxon>Candidatus Accumulibacter</taxon>
    </lineage>
</organism>
<reference evidence="1 2" key="1">
    <citation type="submission" date="2014-02" db="EMBL/GenBank/DDBJ databases">
        <title>Expanding our view of genomic diversity in Candidatus Accumulibacter clades.</title>
        <authorList>
            <person name="Skennerton C.T."/>
            <person name="Barr J.J."/>
            <person name="Slater F.R."/>
            <person name="Bond P.L."/>
            <person name="Tyson G.W."/>
        </authorList>
    </citation>
    <scope>NUCLEOTIDE SEQUENCE [LARGE SCALE GENOMIC DNA]</scope>
    <source>
        <strain evidence="2">BA-91</strain>
    </source>
</reference>
<evidence type="ECO:0000313" key="1">
    <source>
        <dbReference type="EMBL" id="KFB74354.1"/>
    </source>
</evidence>
<dbReference type="AlphaFoldDB" id="A0A080MB29"/>
<comment type="caution">
    <text evidence="1">The sequence shown here is derived from an EMBL/GenBank/DDBJ whole genome shotgun (WGS) entry which is preliminary data.</text>
</comment>
<sequence>MAAVRALVQQRGLPAQDAALTVASLHRCGAEADALLQTAKSWCRTHGGSLAEAYREVLSGPHPG</sequence>
<name>A0A080MB29_9PROT</name>
<accession>A0A080MB29</accession>
<evidence type="ECO:0008006" key="3">
    <source>
        <dbReference type="Google" id="ProtNLM"/>
    </source>
</evidence>
<dbReference type="Proteomes" id="UP000020077">
    <property type="component" value="Unassembled WGS sequence"/>
</dbReference>
<evidence type="ECO:0000313" key="2">
    <source>
        <dbReference type="Proteomes" id="UP000020077"/>
    </source>
</evidence>